<evidence type="ECO:0000256" key="2">
    <source>
        <dbReference type="SAM" id="SignalP"/>
    </source>
</evidence>
<keyword evidence="6" id="KW-1185">Reference proteome</keyword>
<feature type="region of interest" description="Disordered" evidence="1">
    <location>
        <begin position="198"/>
        <end position="239"/>
    </location>
</feature>
<evidence type="ECO:0000259" key="4">
    <source>
        <dbReference type="Pfam" id="PF21722"/>
    </source>
</evidence>
<sequence>MNRLGLFHLLILVLICAGRVNAQTKYEIPGTYTWTVPPCVYEVTVKVWGAGGGGGGVIAIMRSSNDSEACAGAGGGGGGGYSSSTMAVTPGQTYTIVVGAGGTGGSSGAGTWNGGISTQPSGGATGGLSSFNGFGANIQATGGTGGGGAGSYNNNNSNDVNTVGSAGVGGNGSGGSVIFAGGNGAGGHIPGNFGIDKSGGGGGAAGPGGNGGSATHNGSVANPPGGTGQAPGGNGANGRYWNVPGNGGYNGSSGNAYGGGGGGGIAHRGNYNVEKYDGGTGAPGAVIIEYTDGAPGGGTELTPDTPLTSNTTYYVSQEMNGCESNRIPVLVIINDPAAPVVAHSNFCSGTVATLGDLTVSGTNTTWYSQANGGTSLPSTTPLVSNTTYHVSQTVGGCESDRTPVTIVIYDTPVTIDAVSSATSCGQANGTITFGTVTGGTAPYQYDFNSQGLSSVTSYSDLAG</sequence>
<dbReference type="EMBL" id="KE127599">
    <property type="protein sequence ID" value="EPB65617.1"/>
    <property type="molecule type" value="Genomic_DNA"/>
</dbReference>
<name>A0A0D6LCZ6_9BILA</name>
<feature type="domain" description="Ig-like" evidence="3">
    <location>
        <begin position="336"/>
        <end position="408"/>
    </location>
</feature>
<dbReference type="AlphaFoldDB" id="A0A0D6LCZ6"/>
<dbReference type="Proteomes" id="UP000054495">
    <property type="component" value="Unassembled WGS sequence"/>
</dbReference>
<proteinExistence type="predicted"/>
<feature type="compositionally biased region" description="Gly residues" evidence="1">
    <location>
        <begin position="225"/>
        <end position="236"/>
    </location>
</feature>
<keyword evidence="2" id="KW-0732">Signal</keyword>
<organism evidence="5 6">
    <name type="scientific">Ancylostoma ceylanicum</name>
    <dbReference type="NCBI Taxonomy" id="53326"/>
    <lineage>
        <taxon>Eukaryota</taxon>
        <taxon>Metazoa</taxon>
        <taxon>Ecdysozoa</taxon>
        <taxon>Nematoda</taxon>
        <taxon>Chromadorea</taxon>
        <taxon>Rhabditida</taxon>
        <taxon>Rhabditina</taxon>
        <taxon>Rhabditomorpha</taxon>
        <taxon>Strongyloidea</taxon>
        <taxon>Ancylostomatidae</taxon>
        <taxon>Ancylostomatinae</taxon>
        <taxon>Ancylostoma</taxon>
    </lineage>
</organism>
<feature type="compositionally biased region" description="Gly residues" evidence="1">
    <location>
        <begin position="198"/>
        <end position="212"/>
    </location>
</feature>
<reference evidence="5 6" key="1">
    <citation type="submission" date="2013-05" db="EMBL/GenBank/DDBJ databases">
        <title>Draft genome of the parasitic nematode Anyclostoma ceylanicum.</title>
        <authorList>
            <person name="Mitreva M."/>
        </authorList>
    </citation>
    <scope>NUCLEOTIDE SEQUENCE [LARGE SCALE GENOMIC DNA]</scope>
</reference>
<evidence type="ECO:0000256" key="1">
    <source>
        <dbReference type="SAM" id="MobiDB-lite"/>
    </source>
</evidence>
<dbReference type="Pfam" id="PF21722">
    <property type="entry name" value="Gly_rich_2"/>
    <property type="match status" value="1"/>
</dbReference>
<evidence type="ECO:0000313" key="5">
    <source>
        <dbReference type="EMBL" id="EPB65617.1"/>
    </source>
</evidence>
<dbReference type="InterPro" id="IPR044023">
    <property type="entry name" value="Ig_7"/>
</dbReference>
<feature type="signal peptide" evidence="2">
    <location>
        <begin position="1"/>
        <end position="22"/>
    </location>
</feature>
<feature type="non-terminal residue" evidence="5">
    <location>
        <position position="463"/>
    </location>
</feature>
<evidence type="ECO:0000313" key="6">
    <source>
        <dbReference type="Proteomes" id="UP000054495"/>
    </source>
</evidence>
<feature type="chain" id="PRO_5002306846" evidence="2">
    <location>
        <begin position="23"/>
        <end position="463"/>
    </location>
</feature>
<dbReference type="InterPro" id="IPR049304">
    <property type="entry name" value="Gly_rich_dom"/>
</dbReference>
<feature type="domain" description="Glycine-rich" evidence="4">
    <location>
        <begin position="29"/>
        <end position="290"/>
    </location>
</feature>
<feature type="compositionally biased region" description="Low complexity" evidence="1">
    <location>
        <begin position="213"/>
        <end position="224"/>
    </location>
</feature>
<accession>A0A0D6LCZ6</accession>
<gene>
    <name evidence="5" type="ORF">ANCCEY_15316</name>
</gene>
<protein>
    <submittedName>
        <fullName evidence="5">Uncharacterized protein</fullName>
    </submittedName>
</protein>
<dbReference type="Pfam" id="PF19081">
    <property type="entry name" value="Ig_7"/>
    <property type="match status" value="1"/>
</dbReference>
<evidence type="ECO:0000259" key="3">
    <source>
        <dbReference type="Pfam" id="PF19081"/>
    </source>
</evidence>